<dbReference type="Gene3D" id="1.10.287.950">
    <property type="entry name" value="Methyl-accepting chemotaxis protein"/>
    <property type="match status" value="2"/>
</dbReference>
<protein>
    <submittedName>
        <fullName evidence="3">Phospholipid/cholesterol/gamma-HCH transport system substrate-binding protein</fullName>
    </submittedName>
</protein>
<evidence type="ECO:0000313" key="4">
    <source>
        <dbReference type="Proteomes" id="UP000542776"/>
    </source>
</evidence>
<keyword evidence="4" id="KW-1185">Reference proteome</keyword>
<evidence type="ECO:0000259" key="2">
    <source>
        <dbReference type="Pfam" id="PF02470"/>
    </source>
</evidence>
<dbReference type="EMBL" id="JACIEK010000008">
    <property type="protein sequence ID" value="MBB3999150.1"/>
    <property type="molecule type" value="Genomic_DNA"/>
</dbReference>
<feature type="transmembrane region" description="Helical" evidence="1">
    <location>
        <begin position="7"/>
        <end position="27"/>
    </location>
</feature>
<proteinExistence type="predicted"/>
<keyword evidence="1" id="KW-0472">Membrane</keyword>
<dbReference type="PANTHER" id="PTHR36698">
    <property type="entry name" value="BLL5892 PROTEIN"/>
    <property type="match status" value="1"/>
</dbReference>
<keyword evidence="1" id="KW-1133">Transmembrane helix</keyword>
<keyword evidence="1" id="KW-0812">Transmembrane</keyword>
<dbReference type="Proteomes" id="UP000542776">
    <property type="component" value="Unassembled WGS sequence"/>
</dbReference>
<name>A0A7W6MKQ9_9HYPH</name>
<comment type="caution">
    <text evidence="3">The sequence shown here is derived from an EMBL/GenBank/DDBJ whole genome shotgun (WGS) entry which is preliminary data.</text>
</comment>
<sequence length="558" mass="57918">METKANYVLVGIFTLVVLALSFGFVYWSANVSDKDARTALLIRIEGSVSGLSQGSQVLFNGLNVGTVTNLRIDPNNPRVVIATTQVDRTTPITTSTTATIGFQGLTGLGFIGLTGGNVNDRNIIQSALDQGATPIINANPSDVTDILATARDIADRANNILGEFESIVQAIGPSVRTTAENVAATSSNVKTFTDSLASNSDQIDDFLASLGRLATSANNVAERLPPILDEASRFVSALNVNAINQSIENVASITQSVRGQTDNIVAAVDSISNAARSFGSVGDAIRQNTPSINDFLGRLGPISETASSVATRLDSTLGDVNEITAAVDPAQVRNVIGNVNGFTDALNGQSDRIGSVVAGADTVLATLNGALTGLDGTRTRVDQILTGIDPQDISRAVNNVSSATTNIASAADSVRGVADDIGQRRDDINAIITNTQDTTANLRTASAKVQTLIDSANGLVNSPDGQGLAAQARTTLATIQQTAESIRVAIGPISANLQGFTGQGLQEVRNLVRETTRAVSRIESAVTDLSANPSRILFGGEGGAGGGEVRTFDGRTRR</sequence>
<dbReference type="Pfam" id="PF02470">
    <property type="entry name" value="MlaD"/>
    <property type="match status" value="1"/>
</dbReference>
<feature type="domain" description="Mce/MlaD" evidence="2">
    <location>
        <begin position="46"/>
        <end position="116"/>
    </location>
</feature>
<dbReference type="RefSeq" id="WP_183200706.1">
    <property type="nucleotide sequence ID" value="NZ_JACIEK010000008.1"/>
</dbReference>
<dbReference type="SUPFAM" id="SSF58104">
    <property type="entry name" value="Methyl-accepting chemotaxis protein (MCP) signaling domain"/>
    <property type="match status" value="2"/>
</dbReference>
<gene>
    <name evidence="3" type="ORF">GGR04_003009</name>
</gene>
<dbReference type="AlphaFoldDB" id="A0A7W6MKQ9"/>
<evidence type="ECO:0000313" key="3">
    <source>
        <dbReference type="EMBL" id="MBB3999150.1"/>
    </source>
</evidence>
<dbReference type="PANTHER" id="PTHR36698:SF2">
    <property type="entry name" value="MCE_MLAD DOMAIN-CONTAINING PROTEIN"/>
    <property type="match status" value="1"/>
</dbReference>
<evidence type="ECO:0000256" key="1">
    <source>
        <dbReference type="SAM" id="Phobius"/>
    </source>
</evidence>
<accession>A0A7W6MKQ9</accession>
<reference evidence="3 4" key="1">
    <citation type="submission" date="2020-08" db="EMBL/GenBank/DDBJ databases">
        <title>Genomic Encyclopedia of Type Strains, Phase IV (KMG-IV): sequencing the most valuable type-strain genomes for metagenomic binning, comparative biology and taxonomic classification.</title>
        <authorList>
            <person name="Goeker M."/>
        </authorList>
    </citation>
    <scope>NUCLEOTIDE SEQUENCE [LARGE SCALE GENOMIC DNA]</scope>
    <source>
        <strain evidence="3 4">DSM 102238</strain>
    </source>
</reference>
<dbReference type="InterPro" id="IPR003399">
    <property type="entry name" value="Mce/MlaD"/>
</dbReference>
<organism evidence="3 4">
    <name type="scientific">Aureimonas pseudogalii</name>
    <dbReference type="NCBI Taxonomy" id="1744844"/>
    <lineage>
        <taxon>Bacteria</taxon>
        <taxon>Pseudomonadati</taxon>
        <taxon>Pseudomonadota</taxon>
        <taxon>Alphaproteobacteria</taxon>
        <taxon>Hyphomicrobiales</taxon>
        <taxon>Aurantimonadaceae</taxon>
        <taxon>Aureimonas</taxon>
    </lineage>
</organism>